<evidence type="ECO:0000259" key="9">
    <source>
        <dbReference type="PROSITE" id="PS51192"/>
    </source>
</evidence>
<dbReference type="Pfam" id="PF00270">
    <property type="entry name" value="DEAD"/>
    <property type="match status" value="1"/>
</dbReference>
<dbReference type="GO" id="GO:0003724">
    <property type="term" value="F:RNA helicase activity"/>
    <property type="evidence" value="ECO:0007669"/>
    <property type="project" value="UniProtKB-EC"/>
</dbReference>
<evidence type="ECO:0000256" key="2">
    <source>
        <dbReference type="ARBA" id="ARBA00022741"/>
    </source>
</evidence>
<dbReference type="InterPro" id="IPR011545">
    <property type="entry name" value="DEAD/DEAH_box_helicase_dom"/>
</dbReference>
<evidence type="ECO:0000313" key="13">
    <source>
        <dbReference type="Proteomes" id="UP000663879"/>
    </source>
</evidence>
<dbReference type="GO" id="GO:0003676">
    <property type="term" value="F:nucleic acid binding"/>
    <property type="evidence" value="ECO:0007669"/>
    <property type="project" value="InterPro"/>
</dbReference>
<evidence type="ECO:0000256" key="5">
    <source>
        <dbReference type="ARBA" id="ARBA00022840"/>
    </source>
</evidence>
<evidence type="ECO:0000256" key="3">
    <source>
        <dbReference type="ARBA" id="ARBA00022801"/>
    </source>
</evidence>
<evidence type="ECO:0000256" key="6">
    <source>
        <dbReference type="ARBA" id="ARBA00047984"/>
    </source>
</evidence>
<reference evidence="12" key="1">
    <citation type="submission" date="2021-02" db="EMBL/GenBank/DDBJ databases">
        <authorList>
            <person name="Nowell W R."/>
        </authorList>
    </citation>
    <scope>NUCLEOTIDE SEQUENCE</scope>
    <source>
        <strain evidence="12">Ploen Becks lab</strain>
    </source>
</reference>
<accession>A0A813Q1X3</accession>
<dbReference type="SMART" id="SM00490">
    <property type="entry name" value="HELICc"/>
    <property type="match status" value="1"/>
</dbReference>
<protein>
    <recommendedName>
        <fullName evidence="1">RNA helicase</fullName>
        <ecNumber evidence="1">3.6.4.13</ecNumber>
    </recommendedName>
</protein>
<organism evidence="12 13">
    <name type="scientific">Brachionus calyciflorus</name>
    <dbReference type="NCBI Taxonomy" id="104777"/>
    <lineage>
        <taxon>Eukaryota</taxon>
        <taxon>Metazoa</taxon>
        <taxon>Spiralia</taxon>
        <taxon>Gnathifera</taxon>
        <taxon>Rotifera</taxon>
        <taxon>Eurotatoria</taxon>
        <taxon>Monogononta</taxon>
        <taxon>Pseudotrocha</taxon>
        <taxon>Ploima</taxon>
        <taxon>Brachionidae</taxon>
        <taxon>Brachionus</taxon>
    </lineage>
</organism>
<dbReference type="SUPFAM" id="SSF52540">
    <property type="entry name" value="P-loop containing nucleoside triphosphate hydrolases"/>
    <property type="match status" value="1"/>
</dbReference>
<dbReference type="InterPro" id="IPR014014">
    <property type="entry name" value="RNA_helicase_DEAD_Q_motif"/>
</dbReference>
<evidence type="ECO:0000256" key="7">
    <source>
        <dbReference type="PROSITE-ProRule" id="PRU00552"/>
    </source>
</evidence>
<dbReference type="SMART" id="SM00487">
    <property type="entry name" value="DEXDc"/>
    <property type="match status" value="1"/>
</dbReference>
<keyword evidence="13" id="KW-1185">Reference proteome</keyword>
<proteinExistence type="predicted"/>
<dbReference type="Proteomes" id="UP000663879">
    <property type="component" value="Unassembled WGS sequence"/>
</dbReference>
<feature type="compositionally biased region" description="Low complexity" evidence="8">
    <location>
        <begin position="135"/>
        <end position="157"/>
    </location>
</feature>
<feature type="compositionally biased region" description="Polar residues" evidence="8">
    <location>
        <begin position="102"/>
        <end position="134"/>
    </location>
</feature>
<feature type="compositionally biased region" description="Low complexity" evidence="8">
    <location>
        <begin position="732"/>
        <end position="757"/>
    </location>
</feature>
<feature type="domain" description="Helicase C-terminal" evidence="10">
    <location>
        <begin position="538"/>
        <end position="698"/>
    </location>
</feature>
<dbReference type="Gene3D" id="3.40.50.300">
    <property type="entry name" value="P-loop containing nucleotide triphosphate hydrolases"/>
    <property type="match status" value="2"/>
</dbReference>
<feature type="compositionally biased region" description="Polar residues" evidence="8">
    <location>
        <begin position="188"/>
        <end position="212"/>
    </location>
</feature>
<dbReference type="AlphaFoldDB" id="A0A813Q1X3"/>
<dbReference type="InterPro" id="IPR014001">
    <property type="entry name" value="Helicase_ATP-bd"/>
</dbReference>
<sequence>MNGNAILTNDNHHFNQLDRQFENLNINHTRANPEKYVPPHLRGSEASQNESQPMFNQRPQTGSYQPRQYTNGTYQQRNNYNGSTSPSGDINNNNSSNGKKFYTNSNPRFQQNGSAQGYPQERYNSANSNMTYNKPQFNQNRNNYQNQQPNGRYQNPRFNKTFETQDGAQTDLANQQPQVQQSQPPMQTHNGILSPTELSENGSSNYRQTNGYQQTNGFNRYNNNNNNTNGQKFYQPNRYNNGSSYNNYNQERNGEETNVALNDWGRPLAADENLENELFGKKPSNGINFDSYDDIPVEVTGENLPKAINTFDDLSFHEIIQENIKLTNYLKPTPVQKNAMPIISARRDLMACAQTGSGKTAAFLVPILNLIFQSPQEQNFSFINKRKKLLPVALVLAPTRELASQIYDEARKFSYRSRVRPCVVYGGSDIKAQMRDLDQGCHILVATPGRLIDLHDRGKVGLENIKYLVLDEADRMLDMGFEPQIRDIVEKRDMPRTGQRQTMMFSATFPKEIQHLARDFLRNYIFLAVGRVGSTSVMITQKLIWVEEEEKRMFLIDLLRTDPNALTLVFVETKRGADELERFLVSENYPAISIHGDKSQNEREEALRSFRNARRPILVATAVAARGLDISNVKFVVNFDLPTDIDEYVHRIGRTGRAGNAGQAISFINEKNKNIAKDLYDIFKETQQEIPEFFTKMVDEIRSTSNKGKFNNKPNQNASRFSQFGSRDYRQKYQQPGPGQPKPFQNGYQNNQGYNYNINAAPFAPQQSYHQNQMINQQPHHQQQQQHGYFNQPKLDWFDQE</sequence>
<dbReference type="GO" id="GO:0016787">
    <property type="term" value="F:hydrolase activity"/>
    <property type="evidence" value="ECO:0007669"/>
    <property type="project" value="UniProtKB-KW"/>
</dbReference>
<dbReference type="PROSITE" id="PS51192">
    <property type="entry name" value="HELICASE_ATP_BIND_1"/>
    <property type="match status" value="1"/>
</dbReference>
<keyword evidence="2" id="KW-0547">Nucleotide-binding</keyword>
<dbReference type="PROSITE" id="PS51194">
    <property type="entry name" value="HELICASE_CTER"/>
    <property type="match status" value="1"/>
</dbReference>
<feature type="compositionally biased region" description="Low complexity" evidence="8">
    <location>
        <begin position="213"/>
        <end position="249"/>
    </location>
</feature>
<evidence type="ECO:0000256" key="8">
    <source>
        <dbReference type="SAM" id="MobiDB-lite"/>
    </source>
</evidence>
<dbReference type="CDD" id="cd18787">
    <property type="entry name" value="SF2_C_DEAD"/>
    <property type="match status" value="1"/>
</dbReference>
<dbReference type="GO" id="GO:0005524">
    <property type="term" value="F:ATP binding"/>
    <property type="evidence" value="ECO:0007669"/>
    <property type="project" value="UniProtKB-KW"/>
</dbReference>
<feature type="domain" description="Helicase ATP-binding" evidence="9">
    <location>
        <begin position="340"/>
        <end position="527"/>
    </location>
</feature>
<evidence type="ECO:0000256" key="1">
    <source>
        <dbReference type="ARBA" id="ARBA00012552"/>
    </source>
</evidence>
<feature type="domain" description="DEAD-box RNA helicase Q" evidence="11">
    <location>
        <begin position="309"/>
        <end position="337"/>
    </location>
</feature>
<evidence type="ECO:0000259" key="10">
    <source>
        <dbReference type="PROSITE" id="PS51194"/>
    </source>
</evidence>
<feature type="region of interest" description="Disordered" evidence="8">
    <location>
        <begin position="172"/>
        <end position="250"/>
    </location>
</feature>
<dbReference type="FunFam" id="3.40.50.300:FF:000397">
    <property type="entry name" value="Probable ATP-dependent RNA helicase DDX4"/>
    <property type="match status" value="1"/>
</dbReference>
<feature type="region of interest" description="Disordered" evidence="8">
    <location>
        <begin position="31"/>
        <end position="158"/>
    </location>
</feature>
<keyword evidence="5" id="KW-0067">ATP-binding</keyword>
<dbReference type="EMBL" id="CAJNOC010000433">
    <property type="protein sequence ID" value="CAF0761050.1"/>
    <property type="molecule type" value="Genomic_DNA"/>
</dbReference>
<dbReference type="InterPro" id="IPR027417">
    <property type="entry name" value="P-loop_NTPase"/>
</dbReference>
<dbReference type="EC" id="3.6.4.13" evidence="1"/>
<keyword evidence="4" id="KW-0347">Helicase</keyword>
<feature type="compositionally biased region" description="Polar residues" evidence="8">
    <location>
        <begin position="45"/>
        <end position="90"/>
    </location>
</feature>
<dbReference type="InterPro" id="IPR001650">
    <property type="entry name" value="Helicase_C-like"/>
</dbReference>
<gene>
    <name evidence="12" type="ORF">OXX778_LOCUS4432</name>
</gene>
<dbReference type="FunFam" id="3.40.50.300:FF:000008">
    <property type="entry name" value="ATP-dependent RNA helicase RhlB"/>
    <property type="match status" value="1"/>
</dbReference>
<dbReference type="Pfam" id="PF00271">
    <property type="entry name" value="Helicase_C"/>
    <property type="match status" value="1"/>
</dbReference>
<dbReference type="PROSITE" id="PS51195">
    <property type="entry name" value="Q_MOTIF"/>
    <property type="match status" value="1"/>
</dbReference>
<evidence type="ECO:0000313" key="12">
    <source>
        <dbReference type="EMBL" id="CAF0761050.1"/>
    </source>
</evidence>
<feature type="compositionally biased region" description="Low complexity" evidence="8">
    <location>
        <begin position="773"/>
        <end position="792"/>
    </location>
</feature>
<comment type="caution">
    <text evidence="12">The sequence shown here is derived from an EMBL/GenBank/DDBJ whole genome shotgun (WGS) entry which is preliminary data.</text>
</comment>
<dbReference type="PANTHER" id="PTHR47958">
    <property type="entry name" value="ATP-DEPENDENT RNA HELICASE DBP3"/>
    <property type="match status" value="1"/>
</dbReference>
<dbReference type="OrthoDB" id="196131at2759"/>
<name>A0A813Q1X3_9BILA</name>
<feature type="region of interest" description="Disordered" evidence="8">
    <location>
        <begin position="773"/>
        <end position="801"/>
    </location>
</feature>
<evidence type="ECO:0000256" key="4">
    <source>
        <dbReference type="ARBA" id="ARBA00022806"/>
    </source>
</evidence>
<keyword evidence="3" id="KW-0378">Hydrolase</keyword>
<feature type="region of interest" description="Disordered" evidence="8">
    <location>
        <begin position="730"/>
        <end position="758"/>
    </location>
</feature>
<evidence type="ECO:0000259" key="11">
    <source>
        <dbReference type="PROSITE" id="PS51195"/>
    </source>
</evidence>
<feature type="compositionally biased region" description="Low complexity" evidence="8">
    <location>
        <begin position="175"/>
        <end position="187"/>
    </location>
</feature>
<feature type="short sequence motif" description="Q motif" evidence="7">
    <location>
        <begin position="309"/>
        <end position="337"/>
    </location>
</feature>
<dbReference type="PROSITE" id="PS00039">
    <property type="entry name" value="DEAD_ATP_HELICASE"/>
    <property type="match status" value="1"/>
</dbReference>
<comment type="catalytic activity">
    <reaction evidence="6">
        <text>ATP + H2O = ADP + phosphate + H(+)</text>
        <dbReference type="Rhea" id="RHEA:13065"/>
        <dbReference type="ChEBI" id="CHEBI:15377"/>
        <dbReference type="ChEBI" id="CHEBI:15378"/>
        <dbReference type="ChEBI" id="CHEBI:30616"/>
        <dbReference type="ChEBI" id="CHEBI:43474"/>
        <dbReference type="ChEBI" id="CHEBI:456216"/>
        <dbReference type="EC" id="3.6.4.13"/>
    </reaction>
</comment>
<dbReference type="InterPro" id="IPR000629">
    <property type="entry name" value="RNA-helicase_DEAD-box_CS"/>
</dbReference>